<dbReference type="AlphaFoldDB" id="T0I0L2"/>
<dbReference type="Proteomes" id="UP000015527">
    <property type="component" value="Unassembled WGS sequence"/>
</dbReference>
<dbReference type="RefSeq" id="WP_021232698.1">
    <property type="nucleotide sequence ID" value="NZ_ATHL01000029.1"/>
</dbReference>
<dbReference type="InterPro" id="IPR021251">
    <property type="entry name" value="DUF2793"/>
</dbReference>
<evidence type="ECO:0000313" key="1">
    <source>
        <dbReference type="EMBL" id="EQB18832.1"/>
    </source>
</evidence>
<proteinExistence type="predicted"/>
<protein>
    <recommendedName>
        <fullName evidence="3">DUF2793 domain-containing protein</fullName>
    </recommendedName>
</protein>
<name>T0I0L2_9SPHN</name>
<dbReference type="Pfam" id="PF10983">
    <property type="entry name" value="DUF2793"/>
    <property type="match status" value="1"/>
</dbReference>
<comment type="caution">
    <text evidence="1">The sequence shown here is derived from an EMBL/GenBank/DDBJ whole genome shotgun (WGS) entry which is preliminary data.</text>
</comment>
<dbReference type="PATRIC" id="fig|1096930.3.peg.718"/>
<dbReference type="eggNOG" id="ENOG502Z9IR">
    <property type="taxonomic scope" value="Bacteria"/>
</dbReference>
<keyword evidence="2" id="KW-1185">Reference proteome</keyword>
<organism evidence="1 2">
    <name type="scientific">Novosphingobium lindaniclasticum LE124</name>
    <dbReference type="NCBI Taxonomy" id="1096930"/>
    <lineage>
        <taxon>Bacteria</taxon>
        <taxon>Pseudomonadati</taxon>
        <taxon>Pseudomonadota</taxon>
        <taxon>Alphaproteobacteria</taxon>
        <taxon>Sphingomonadales</taxon>
        <taxon>Sphingomonadaceae</taxon>
        <taxon>Novosphingobium</taxon>
    </lineage>
</organism>
<reference evidence="1 2" key="1">
    <citation type="journal article" date="2013" name="Genome Announc.">
        <title>Genome Sequence of Novosphingobium lindaniclasticum LE124T, Isolated from a Hexachlorocyclohexane Dumpsite.</title>
        <authorList>
            <person name="Saxena A."/>
            <person name="Nayyar N."/>
            <person name="Sangwan N."/>
            <person name="Kumari R."/>
            <person name="Khurana J.P."/>
            <person name="Lal R."/>
        </authorList>
    </citation>
    <scope>NUCLEOTIDE SEQUENCE [LARGE SCALE GENOMIC DNA]</scope>
    <source>
        <strain evidence="1 2">LE124</strain>
    </source>
</reference>
<accession>T0I0L2</accession>
<evidence type="ECO:0000313" key="2">
    <source>
        <dbReference type="Proteomes" id="UP000015527"/>
    </source>
</evidence>
<dbReference type="OrthoDB" id="564699at2"/>
<evidence type="ECO:0008006" key="3">
    <source>
        <dbReference type="Google" id="ProtNLM"/>
    </source>
</evidence>
<dbReference type="EMBL" id="ATHL01000029">
    <property type="protein sequence ID" value="EQB18832.1"/>
    <property type="molecule type" value="Genomic_DNA"/>
</dbReference>
<gene>
    <name evidence="1" type="ORF">L284_03645</name>
</gene>
<sequence length="152" mass="16494">MSDSITFETESPRYGLPLLHVAQAQKEAFVNEALSRCDILLHATISGERATPPEDPRPGESWLVAEGATGAWSGRDASIAGLHGGNWLFVEPREGLRVFDLSTRQERLFHNFWRKAVLPVEPLGGITVDVQARAAIAELIGVLQVLGIVPSA</sequence>